<evidence type="ECO:0000256" key="2">
    <source>
        <dbReference type="SAM" id="Coils"/>
    </source>
</evidence>
<dbReference type="AlphaFoldDB" id="A0A1U9NMT6"/>
<keyword evidence="4" id="KW-1133">Transmembrane helix</keyword>
<dbReference type="Proteomes" id="UP000189674">
    <property type="component" value="Chromosome"/>
</dbReference>
<proteinExistence type="predicted"/>
<dbReference type="RefSeq" id="WP_146662907.1">
    <property type="nucleotide sequence ID" value="NZ_CP019791.1"/>
</dbReference>
<dbReference type="Pfam" id="PF01145">
    <property type="entry name" value="Band_7"/>
    <property type="match status" value="1"/>
</dbReference>
<protein>
    <submittedName>
        <fullName evidence="6">Band 7 protein</fullName>
    </submittedName>
</protein>
<dbReference type="STRING" id="1936003.STSP2_02451"/>
<reference evidence="7" key="1">
    <citation type="submission" date="2017-02" db="EMBL/GenBank/DDBJ databases">
        <title>Comparative genomics and description of representatives of a novel lineage of planctomycetes thriving in anoxic sediments.</title>
        <authorList>
            <person name="Spring S."/>
            <person name="Bunk B."/>
            <person name="Sproer C."/>
        </authorList>
    </citation>
    <scope>NUCLEOTIDE SEQUENCE [LARGE SCALE GENOMIC DNA]</scope>
    <source>
        <strain evidence="7">ST-NAGAB-D1</strain>
    </source>
</reference>
<comment type="subcellular location">
    <subcellularLocation>
        <location evidence="1">Membrane</location>
        <topology evidence="1">Single-pass membrane protein</topology>
    </subcellularLocation>
</comment>
<accession>A0A1U9NMT6</accession>
<sequence>MDNMEWEKTIRKPNKFVVIAGGILIAVISFAVIAAITIVNIGGDQVGIVTRKFGGGKLPAGKVLAVNGENGIQAKTLEPGWHFFKWPWQYDIQKVPVTDIKAGFVGLIQSKDGRSLPEDTIYAPKWEEPDKMIDAKYFLSEGNGYKGPQLTVLRPGRYRLNTELFEIEQVPVTDVRTGEVAVIKSNVGERTEAENRLVEKGNRGIWGKPLLGGQYYLHTNAYEVTKIDTRQVKVSYTAEQESGEMAGYQPMRPINVRSSDGYTFPVDVRISYQIEPEDAPKIVATVGDDDMVLSKLVTPRVRAIFRNNAEKVKALGYVQDRSKQEEQSGKMLEEALGKYGLTVLEVSIGDVGDEESLGDLLKTQTDREIALQEQETFAEQQRAAEKKKELTRTEQEAEEEKKLATAAYAVQVAEENKEKIRIEAEAEAAKIETLAQAQAEAYRKVADVVGEQNAALLEIMKLVSEQGVQITPDVMVNGGESKMSDALMGTILRGQLQDKPANKNTSKTQTQK</sequence>
<feature type="region of interest" description="Disordered" evidence="3">
    <location>
        <begin position="493"/>
        <end position="512"/>
    </location>
</feature>
<dbReference type="KEGG" id="alus:STSP2_02451"/>
<feature type="coiled-coil region" evidence="2">
    <location>
        <begin position="380"/>
        <end position="432"/>
    </location>
</feature>
<feature type="compositionally biased region" description="Polar residues" evidence="3">
    <location>
        <begin position="502"/>
        <end position="512"/>
    </location>
</feature>
<dbReference type="InterPro" id="IPR001107">
    <property type="entry name" value="Band_7"/>
</dbReference>
<evidence type="ECO:0000259" key="5">
    <source>
        <dbReference type="Pfam" id="PF01145"/>
    </source>
</evidence>
<keyword evidence="4" id="KW-0472">Membrane</keyword>
<dbReference type="InterPro" id="IPR036013">
    <property type="entry name" value="Band_7/SPFH_dom_sf"/>
</dbReference>
<dbReference type="SUPFAM" id="SSF117892">
    <property type="entry name" value="Band 7/SPFH domain"/>
    <property type="match status" value="1"/>
</dbReference>
<feature type="domain" description="Band 7" evidence="5">
    <location>
        <begin position="175"/>
        <end position="384"/>
    </location>
</feature>
<evidence type="ECO:0000256" key="3">
    <source>
        <dbReference type="SAM" id="MobiDB-lite"/>
    </source>
</evidence>
<evidence type="ECO:0000256" key="1">
    <source>
        <dbReference type="ARBA" id="ARBA00004167"/>
    </source>
</evidence>
<keyword evidence="2" id="KW-0175">Coiled coil</keyword>
<dbReference type="EMBL" id="CP019791">
    <property type="protein sequence ID" value="AQT69262.1"/>
    <property type="molecule type" value="Genomic_DNA"/>
</dbReference>
<evidence type="ECO:0000313" key="7">
    <source>
        <dbReference type="Proteomes" id="UP000189674"/>
    </source>
</evidence>
<dbReference type="OrthoDB" id="9813949at2"/>
<name>A0A1U9NMT6_9BACT</name>
<dbReference type="GO" id="GO:0016020">
    <property type="term" value="C:membrane"/>
    <property type="evidence" value="ECO:0007669"/>
    <property type="project" value="UniProtKB-SubCell"/>
</dbReference>
<gene>
    <name evidence="6" type="ORF">STSP2_02451</name>
</gene>
<keyword evidence="7" id="KW-1185">Reference proteome</keyword>
<evidence type="ECO:0000313" key="6">
    <source>
        <dbReference type="EMBL" id="AQT69262.1"/>
    </source>
</evidence>
<keyword evidence="4" id="KW-0812">Transmembrane</keyword>
<organism evidence="6 7">
    <name type="scientific">Anaerohalosphaera lusitana</name>
    <dbReference type="NCBI Taxonomy" id="1936003"/>
    <lineage>
        <taxon>Bacteria</taxon>
        <taxon>Pseudomonadati</taxon>
        <taxon>Planctomycetota</taxon>
        <taxon>Phycisphaerae</taxon>
        <taxon>Sedimentisphaerales</taxon>
        <taxon>Anaerohalosphaeraceae</taxon>
        <taxon>Anaerohalosphaera</taxon>
    </lineage>
</organism>
<feature type="transmembrane region" description="Helical" evidence="4">
    <location>
        <begin position="16"/>
        <end position="39"/>
    </location>
</feature>
<dbReference type="Gene3D" id="3.30.479.30">
    <property type="entry name" value="Band 7 domain"/>
    <property type="match status" value="1"/>
</dbReference>
<evidence type="ECO:0000256" key="4">
    <source>
        <dbReference type="SAM" id="Phobius"/>
    </source>
</evidence>